<dbReference type="Proteomes" id="UP001524642">
    <property type="component" value="Unassembled WGS sequence"/>
</dbReference>
<sequence>MPDPLRLIADVATRSGEAALALAGRERVRLAVTGLSRAGKTVFLTSLVANLVAAGQGVGIGRRTLPGLAATDGRLRAARAIPPGVEATPRFDAEAHLAALAADPPRWPARTEDLSTLSLALTLRRSGFYGQVLPDREVTLDLLDYPGEWLLDLPMFGQGFGEWSDETLARLGRGLRAAPAAEFLAFAKALPPTAPAEDSLARRGHALYRRFLLTARDELGLRFLQPGRFLNPGPGGDAPVLWFFPMPEAARSSPLGELMERRHEAYLRDQRDRFLDPVFRRFDRQVVLVDVLGALHAGREAFEDTAEALAAISATLRYGRGWLDLLTGGGIARVAFAATKADHVPEVSRDSLASLLSDLVDAPRRRAELAGAAVTVHPVASIRCTEEATALHEGRPSPAVRGILLENGRWATVDPGLVPARRPPESFWNAAYFEMPVFRPPGLEANGRGGVPHLGLDSLLQALLGDAL</sequence>
<comment type="caution">
    <text evidence="1">The sequence shown here is derived from an EMBL/GenBank/DDBJ whole genome shotgun (WGS) entry which is preliminary data.</text>
</comment>
<evidence type="ECO:0000313" key="2">
    <source>
        <dbReference type="Proteomes" id="UP001524642"/>
    </source>
</evidence>
<dbReference type="PANTHER" id="PTHR38605">
    <property type="entry name" value="ATPASE-RELATED"/>
    <property type="match status" value="1"/>
</dbReference>
<dbReference type="Pfam" id="PF04317">
    <property type="entry name" value="DUF463"/>
    <property type="match status" value="1"/>
</dbReference>
<keyword evidence="2" id="KW-1185">Reference proteome</keyword>
<name>A0ABT1X2V9_9PROT</name>
<organism evidence="1 2">
    <name type="scientific">Roseomonas populi</name>
    <dbReference type="NCBI Taxonomy" id="3121582"/>
    <lineage>
        <taxon>Bacteria</taxon>
        <taxon>Pseudomonadati</taxon>
        <taxon>Pseudomonadota</taxon>
        <taxon>Alphaproteobacteria</taxon>
        <taxon>Acetobacterales</taxon>
        <taxon>Roseomonadaceae</taxon>
        <taxon>Roseomonas</taxon>
    </lineage>
</organism>
<dbReference type="InterPro" id="IPR007413">
    <property type="entry name" value="YcjX-like"/>
</dbReference>
<reference evidence="1 2" key="1">
    <citation type="submission" date="2022-06" db="EMBL/GenBank/DDBJ databases">
        <title>Roseomonas CN29.</title>
        <authorList>
            <person name="Cheng Y."/>
            <person name="He X."/>
        </authorList>
    </citation>
    <scope>NUCLEOTIDE SEQUENCE [LARGE SCALE GENOMIC DNA]</scope>
    <source>
        <strain evidence="1 2">CN29</strain>
    </source>
</reference>
<accession>A0ABT1X2V9</accession>
<dbReference type="PANTHER" id="PTHR38605:SF1">
    <property type="entry name" value="ATPASE"/>
    <property type="match status" value="1"/>
</dbReference>
<dbReference type="EMBL" id="JANJOU010000004">
    <property type="protein sequence ID" value="MCR0982029.1"/>
    <property type="molecule type" value="Genomic_DNA"/>
</dbReference>
<dbReference type="RefSeq" id="WP_257715697.1">
    <property type="nucleotide sequence ID" value="NZ_JANJOU010000004.1"/>
</dbReference>
<proteinExistence type="predicted"/>
<evidence type="ECO:0000313" key="1">
    <source>
        <dbReference type="EMBL" id="MCR0982029.1"/>
    </source>
</evidence>
<dbReference type="PIRSF" id="PIRSF019381">
    <property type="entry name" value="YcjX"/>
    <property type="match status" value="1"/>
</dbReference>
<protein>
    <submittedName>
        <fullName evidence="1">YcjX family protein</fullName>
    </submittedName>
</protein>
<gene>
    <name evidence="1" type="ORF">NRP21_08215</name>
</gene>